<feature type="chain" id="PRO_5002735580" description="Secreted protein" evidence="2">
    <location>
        <begin position="20"/>
        <end position="120"/>
    </location>
</feature>
<sequence length="120" mass="13177">MTSKIIFRYAALWTCIALGARSLTGCVVDSSSYHETPQDGDPSEAMPAQSALSRPPQGDLATAVSWSDFPHVCDFGFLGGAACDQYCKSQRHAVCGYCEWNDTERRNQCQCQSDPQRCSQ</sequence>
<evidence type="ECO:0000313" key="3">
    <source>
        <dbReference type="EMBL" id="CAN94852.1"/>
    </source>
</evidence>
<reference evidence="3 4" key="1">
    <citation type="journal article" date="2007" name="Nat. Biotechnol.">
        <title>Complete genome sequence of the myxobacterium Sorangium cellulosum.</title>
        <authorList>
            <person name="Schneiker S."/>
            <person name="Perlova O."/>
            <person name="Kaiser O."/>
            <person name="Gerth K."/>
            <person name="Alici A."/>
            <person name="Altmeyer M.O."/>
            <person name="Bartels D."/>
            <person name="Bekel T."/>
            <person name="Beyer S."/>
            <person name="Bode E."/>
            <person name="Bode H.B."/>
            <person name="Bolten C.J."/>
            <person name="Choudhuri J.V."/>
            <person name="Doss S."/>
            <person name="Elnakady Y.A."/>
            <person name="Frank B."/>
            <person name="Gaigalat L."/>
            <person name="Goesmann A."/>
            <person name="Groeger C."/>
            <person name="Gross F."/>
            <person name="Jelsbak L."/>
            <person name="Jelsbak L."/>
            <person name="Kalinowski J."/>
            <person name="Kegler C."/>
            <person name="Knauber T."/>
            <person name="Konietzny S."/>
            <person name="Kopp M."/>
            <person name="Krause L."/>
            <person name="Krug D."/>
            <person name="Linke B."/>
            <person name="Mahmud T."/>
            <person name="Martinez-Arias R."/>
            <person name="McHardy A.C."/>
            <person name="Merai M."/>
            <person name="Meyer F."/>
            <person name="Mormann S."/>
            <person name="Munoz-Dorado J."/>
            <person name="Perez J."/>
            <person name="Pradella S."/>
            <person name="Rachid S."/>
            <person name="Raddatz G."/>
            <person name="Rosenau F."/>
            <person name="Rueckert C."/>
            <person name="Sasse F."/>
            <person name="Scharfe M."/>
            <person name="Schuster S.C."/>
            <person name="Suen G."/>
            <person name="Treuner-Lange A."/>
            <person name="Velicer G.J."/>
            <person name="Vorholter F.-J."/>
            <person name="Weissman K.J."/>
            <person name="Welch R.D."/>
            <person name="Wenzel S.C."/>
            <person name="Whitworth D.E."/>
            <person name="Wilhelm S."/>
            <person name="Wittmann C."/>
            <person name="Bloecker H."/>
            <person name="Puehler A."/>
            <person name="Mueller R."/>
        </authorList>
    </citation>
    <scope>NUCLEOTIDE SEQUENCE [LARGE SCALE GENOMIC DNA]</scope>
    <source>
        <strain evidence="4">So ce56</strain>
    </source>
</reference>
<dbReference type="EMBL" id="AM746676">
    <property type="protein sequence ID" value="CAN94852.1"/>
    <property type="molecule type" value="Genomic_DNA"/>
</dbReference>
<evidence type="ECO:0000256" key="2">
    <source>
        <dbReference type="SAM" id="SignalP"/>
    </source>
</evidence>
<organism evidence="3 4">
    <name type="scientific">Sorangium cellulosum (strain So ce56)</name>
    <name type="common">Polyangium cellulosum (strain So ce56)</name>
    <dbReference type="NCBI Taxonomy" id="448385"/>
    <lineage>
        <taxon>Bacteria</taxon>
        <taxon>Pseudomonadati</taxon>
        <taxon>Myxococcota</taxon>
        <taxon>Polyangia</taxon>
        <taxon>Polyangiales</taxon>
        <taxon>Polyangiaceae</taxon>
        <taxon>Sorangium</taxon>
    </lineage>
</organism>
<feature type="region of interest" description="Disordered" evidence="1">
    <location>
        <begin position="30"/>
        <end position="59"/>
    </location>
</feature>
<dbReference type="KEGG" id="scl:sce4689"/>
<dbReference type="Proteomes" id="UP000002139">
    <property type="component" value="Chromosome"/>
</dbReference>
<protein>
    <recommendedName>
        <fullName evidence="5">Secreted protein</fullName>
    </recommendedName>
</protein>
<evidence type="ECO:0000256" key="1">
    <source>
        <dbReference type="SAM" id="MobiDB-lite"/>
    </source>
</evidence>
<proteinExistence type="predicted"/>
<gene>
    <name evidence="3" type="ordered locus">sce4689</name>
</gene>
<feature type="signal peptide" evidence="2">
    <location>
        <begin position="1"/>
        <end position="19"/>
    </location>
</feature>
<evidence type="ECO:0000313" key="4">
    <source>
        <dbReference type="Proteomes" id="UP000002139"/>
    </source>
</evidence>
<dbReference type="HOGENOM" id="CLU_2048210_0_0_7"/>
<accession>A9FE57</accession>
<name>A9FE57_SORC5</name>
<evidence type="ECO:0008006" key="5">
    <source>
        <dbReference type="Google" id="ProtNLM"/>
    </source>
</evidence>
<dbReference type="AlphaFoldDB" id="A9FE57"/>
<keyword evidence="2" id="KW-0732">Signal</keyword>
<keyword evidence="4" id="KW-1185">Reference proteome</keyword>